<protein>
    <submittedName>
        <fullName evidence="2">Uncharacterized protein</fullName>
    </submittedName>
</protein>
<accession>A0A7X0ZWX9</accession>
<dbReference type="AlphaFoldDB" id="A0A7X0ZWX9"/>
<dbReference type="EMBL" id="JAARUV010000010">
    <property type="protein sequence ID" value="MBC1780540.1"/>
    <property type="molecule type" value="Genomic_DNA"/>
</dbReference>
<evidence type="ECO:0000313" key="2">
    <source>
        <dbReference type="EMBL" id="MBC2312064.1"/>
    </source>
</evidence>
<dbReference type="EMBL" id="JAASWV010000023">
    <property type="protein sequence ID" value="MBC2312064.1"/>
    <property type="molecule type" value="Genomic_DNA"/>
</dbReference>
<proteinExistence type="predicted"/>
<dbReference type="Proteomes" id="UP000565628">
    <property type="component" value="Unassembled WGS sequence"/>
</dbReference>
<organism evidence="2 4">
    <name type="scientific">Listeria booriae</name>
    <dbReference type="NCBI Taxonomy" id="1552123"/>
    <lineage>
        <taxon>Bacteria</taxon>
        <taxon>Bacillati</taxon>
        <taxon>Bacillota</taxon>
        <taxon>Bacilli</taxon>
        <taxon>Bacillales</taxon>
        <taxon>Listeriaceae</taxon>
        <taxon>Listeria</taxon>
    </lineage>
</organism>
<evidence type="ECO:0000313" key="4">
    <source>
        <dbReference type="Proteomes" id="UP000565628"/>
    </source>
</evidence>
<sequence length="144" mass="16601">MSGTHRRNLYVNQETNDFINEACEERGVSPGKFVDYLVQEYQRMKQTELTGAHISELISDNVHQTFDDAFKRLQMSENRIDKKTSILVEMMNGIYIKQEDQSCATTDIFASTGYEQAKEKVEKDIDLMRRNKLDWQHVSAGGGD</sequence>
<reference evidence="3 4" key="1">
    <citation type="submission" date="2020-03" db="EMBL/GenBank/DDBJ databases">
        <title>Soil Listeria distribution.</title>
        <authorList>
            <person name="Liao J."/>
            <person name="Wiedmann M."/>
        </authorList>
    </citation>
    <scope>NUCLEOTIDE SEQUENCE [LARGE SCALE GENOMIC DNA]</scope>
    <source>
        <strain evidence="2 4">FSL L7-0039</strain>
        <strain evidence="1 3">FSL L7-1017</strain>
    </source>
</reference>
<evidence type="ECO:0000313" key="1">
    <source>
        <dbReference type="EMBL" id="MBC1780540.1"/>
    </source>
</evidence>
<evidence type="ECO:0000313" key="3">
    <source>
        <dbReference type="Proteomes" id="UP000547643"/>
    </source>
</evidence>
<name>A0A7X0ZWX9_9LIST</name>
<gene>
    <name evidence="1" type="ORF">HCA46_17080</name>
    <name evidence="2" type="ORF">HCJ81_14315</name>
</gene>
<dbReference type="RefSeq" id="WP_185495769.1">
    <property type="nucleotide sequence ID" value="NZ_JAARUF010000013.1"/>
</dbReference>
<comment type="caution">
    <text evidence="2">The sequence shown here is derived from an EMBL/GenBank/DDBJ whole genome shotgun (WGS) entry which is preliminary data.</text>
</comment>
<dbReference type="Proteomes" id="UP000547643">
    <property type="component" value="Unassembled WGS sequence"/>
</dbReference>